<proteinExistence type="inferred from homology"/>
<sequence>MTFRAGQTVTGPSLSGPVTGTVIRVRPSIIDRSVLIVDIDVDGEEHHVPAEDCAIARAPRAATPEEPVTATDAPSADQQAPAPSHGWMHPNNSHLAHWGDGTRVLCGRMVPDGTDIVNTDPHADVQRCSKCDKALGRQLDAQTPAPAQIEVPQRTPDAAPQFEVPQFEAPTLGLQAVPWNRVLNSSLNPRKHFDADSLRELAVSIYRKGLQQNLVARPHPDRPGHFEIAAGERRWRAIGLLTQGFEVDGHEWLEWPASTPVNVLVQDLTDLELLEVATAENVQRRRMTPIEEADAFAALADHGSPIEDIAAKFGYTRRTVVRRIQISRALSPLLRDEFNTGNLTLAQVEVLVTVAPEVQEAVWNGYLRSNPRLYPPEHIRKHLPNNLFLVRHRQFPPAWYTGGVVEADLFDDVEPYFQDPAQAMECQLRHARVLADQDVAGGAAFAEVVLNAMRHHYGETGNGVAYSVKNSGEMERWENIGARRSWSPLPDSGYSVKNPTPDSGANTSTPQGAATQPGAAQASAPQADRPAAPRYPAPWSLDDIRVDAALTGPDRRRRLQAAYILDSMLDREVPHITPELTRAADRLELLFSTHLKRNGDGWTLGAEPKDETAELAVATEILRLLLTLTGADLDTLFYGYFHRELSFSNTAAPTALGNLDPFTLTEGFLGGCDTLALQEIWDDAGLGDRANTTDEYLRSMLLEEAPTLAARGFLPRPLRPEADDD</sequence>
<dbReference type="InterPro" id="IPR003115">
    <property type="entry name" value="ParB_N"/>
</dbReference>
<dbReference type="InterPro" id="IPR004437">
    <property type="entry name" value="ParB/RepB/Spo0J"/>
</dbReference>
<feature type="domain" description="ParB-like N-terminal" evidence="3">
    <location>
        <begin position="175"/>
        <end position="282"/>
    </location>
</feature>
<evidence type="ECO:0000256" key="2">
    <source>
        <dbReference type="SAM" id="MobiDB-lite"/>
    </source>
</evidence>
<dbReference type="NCBIfam" id="TIGR00180">
    <property type="entry name" value="parB_part"/>
    <property type="match status" value="1"/>
</dbReference>
<dbReference type="Pfam" id="PF02195">
    <property type="entry name" value="ParB_N"/>
    <property type="match status" value="1"/>
</dbReference>
<dbReference type="EMBL" id="BMQM01000017">
    <property type="protein sequence ID" value="GGR62674.1"/>
    <property type="molecule type" value="Genomic_DNA"/>
</dbReference>
<dbReference type="RefSeq" id="WP_189065412.1">
    <property type="nucleotide sequence ID" value="NZ_BMQM01000017.1"/>
</dbReference>
<gene>
    <name evidence="4" type="ORF">GCM10008959_25890</name>
</gene>
<dbReference type="Gene3D" id="3.90.1530.30">
    <property type="match status" value="1"/>
</dbReference>
<name>A0ABQ2RSE0_9DEIO</name>
<comment type="caution">
    <text evidence="4">The sequence shown here is derived from an EMBL/GenBank/DDBJ whole genome shotgun (WGS) entry which is preliminary data.</text>
</comment>
<organism evidence="4 5">
    <name type="scientific">Deinococcus seoulensis</name>
    <dbReference type="NCBI Taxonomy" id="1837379"/>
    <lineage>
        <taxon>Bacteria</taxon>
        <taxon>Thermotogati</taxon>
        <taxon>Deinococcota</taxon>
        <taxon>Deinococci</taxon>
        <taxon>Deinococcales</taxon>
        <taxon>Deinococcaceae</taxon>
        <taxon>Deinococcus</taxon>
    </lineage>
</organism>
<feature type="region of interest" description="Disordered" evidence="2">
    <location>
        <begin position="488"/>
        <end position="538"/>
    </location>
</feature>
<keyword evidence="5" id="KW-1185">Reference proteome</keyword>
<dbReference type="SMART" id="SM00470">
    <property type="entry name" value="ParB"/>
    <property type="match status" value="1"/>
</dbReference>
<feature type="compositionally biased region" description="Low complexity" evidence="2">
    <location>
        <begin position="510"/>
        <end position="538"/>
    </location>
</feature>
<dbReference type="PANTHER" id="PTHR33375:SF7">
    <property type="entry name" value="CHROMOSOME 2-PARTITIONING PROTEIN PARB-RELATED"/>
    <property type="match status" value="1"/>
</dbReference>
<protein>
    <recommendedName>
        <fullName evidence="3">ParB-like N-terminal domain-containing protein</fullName>
    </recommendedName>
</protein>
<feature type="region of interest" description="Disordered" evidence="2">
    <location>
        <begin position="58"/>
        <end position="89"/>
    </location>
</feature>
<accession>A0ABQ2RSE0</accession>
<dbReference type="InterPro" id="IPR036086">
    <property type="entry name" value="ParB/Sulfiredoxin_sf"/>
</dbReference>
<dbReference type="Gene3D" id="1.10.10.2830">
    <property type="match status" value="1"/>
</dbReference>
<dbReference type="CDD" id="cd16406">
    <property type="entry name" value="ParB_N_like"/>
    <property type="match status" value="1"/>
</dbReference>
<comment type="similarity">
    <text evidence="1">Belongs to the ParB family.</text>
</comment>
<dbReference type="PANTHER" id="PTHR33375">
    <property type="entry name" value="CHROMOSOME-PARTITIONING PROTEIN PARB-RELATED"/>
    <property type="match status" value="1"/>
</dbReference>
<feature type="compositionally biased region" description="Polar residues" evidence="2">
    <location>
        <begin position="495"/>
        <end position="509"/>
    </location>
</feature>
<reference evidence="5" key="1">
    <citation type="journal article" date="2019" name="Int. J. Syst. Evol. Microbiol.">
        <title>The Global Catalogue of Microorganisms (GCM) 10K type strain sequencing project: providing services to taxonomists for standard genome sequencing and annotation.</title>
        <authorList>
            <consortium name="The Broad Institute Genomics Platform"/>
            <consortium name="The Broad Institute Genome Sequencing Center for Infectious Disease"/>
            <person name="Wu L."/>
            <person name="Ma J."/>
        </authorList>
    </citation>
    <scope>NUCLEOTIDE SEQUENCE [LARGE SCALE GENOMIC DNA]</scope>
    <source>
        <strain evidence="5">JCM 31404</strain>
    </source>
</reference>
<dbReference type="SUPFAM" id="SSF109709">
    <property type="entry name" value="KorB DNA-binding domain-like"/>
    <property type="match status" value="1"/>
</dbReference>
<dbReference type="Proteomes" id="UP000634308">
    <property type="component" value="Unassembled WGS sequence"/>
</dbReference>
<evidence type="ECO:0000313" key="4">
    <source>
        <dbReference type="EMBL" id="GGR62674.1"/>
    </source>
</evidence>
<feature type="compositionally biased region" description="Low complexity" evidence="2">
    <location>
        <begin position="58"/>
        <end position="84"/>
    </location>
</feature>
<dbReference type="SUPFAM" id="SSF110849">
    <property type="entry name" value="ParB/Sulfiredoxin"/>
    <property type="match status" value="1"/>
</dbReference>
<evidence type="ECO:0000313" key="5">
    <source>
        <dbReference type="Proteomes" id="UP000634308"/>
    </source>
</evidence>
<evidence type="ECO:0000259" key="3">
    <source>
        <dbReference type="SMART" id="SM00470"/>
    </source>
</evidence>
<evidence type="ECO:0000256" key="1">
    <source>
        <dbReference type="ARBA" id="ARBA00006295"/>
    </source>
</evidence>
<dbReference type="InterPro" id="IPR050336">
    <property type="entry name" value="Chromosome_partition/occlusion"/>
</dbReference>